<organism evidence="1 2">
    <name type="scientific">Gasterosteus aculeatus aculeatus</name>
    <name type="common">three-spined stickleback</name>
    <dbReference type="NCBI Taxonomy" id="481459"/>
    <lineage>
        <taxon>Eukaryota</taxon>
        <taxon>Metazoa</taxon>
        <taxon>Chordata</taxon>
        <taxon>Craniata</taxon>
        <taxon>Vertebrata</taxon>
        <taxon>Euteleostomi</taxon>
        <taxon>Actinopterygii</taxon>
        <taxon>Neopterygii</taxon>
        <taxon>Teleostei</taxon>
        <taxon>Neoteleostei</taxon>
        <taxon>Acanthomorphata</taxon>
        <taxon>Eupercaria</taxon>
        <taxon>Perciformes</taxon>
        <taxon>Cottioidei</taxon>
        <taxon>Gasterosteales</taxon>
        <taxon>Gasterosteidae</taxon>
        <taxon>Gasterosteus</taxon>
    </lineage>
</organism>
<name>A0AAQ4P1V2_GASAC</name>
<protein>
    <submittedName>
        <fullName evidence="1">Uncharacterized protein</fullName>
    </submittedName>
</protein>
<accession>A0AAQ4P1V2</accession>
<sequence length="174" mass="19589">MEQKLCEESVCPTRIPVASRDEKGFELLLGMNIQKKAKKIPGSLILEAAYALTASTDITEDTRDIFPEGLPPSYVFIATLRLKGTSSRLTFDLWRVLSKDKEIQVAVTLSGKDKSVVFTTTSLTAEEQRVTFRGVQQKPVMKLWFPLQSELEEEGRKLQFLQQGKLSQEHKAGK</sequence>
<dbReference type="Ensembl" id="ENSGACT00000067692.1">
    <property type="protein sequence ID" value="ENSGACP00000032814.1"/>
    <property type="gene ID" value="ENSGACG00000000873.2"/>
</dbReference>
<keyword evidence="2" id="KW-1185">Reference proteome</keyword>
<dbReference type="SUPFAM" id="SSF49899">
    <property type="entry name" value="Concanavalin A-like lectins/glucanases"/>
    <property type="match status" value="1"/>
</dbReference>
<evidence type="ECO:0000313" key="1">
    <source>
        <dbReference type="Ensembl" id="ENSGACP00000032814.1"/>
    </source>
</evidence>
<evidence type="ECO:0000313" key="2">
    <source>
        <dbReference type="Proteomes" id="UP000007635"/>
    </source>
</evidence>
<reference evidence="1" key="3">
    <citation type="submission" date="2025-09" db="UniProtKB">
        <authorList>
            <consortium name="Ensembl"/>
        </authorList>
    </citation>
    <scope>IDENTIFICATION</scope>
</reference>
<reference evidence="1" key="2">
    <citation type="submission" date="2025-08" db="UniProtKB">
        <authorList>
            <consortium name="Ensembl"/>
        </authorList>
    </citation>
    <scope>IDENTIFICATION</scope>
</reference>
<dbReference type="Gene3D" id="2.60.120.200">
    <property type="match status" value="1"/>
</dbReference>
<proteinExistence type="predicted"/>
<dbReference type="AlphaFoldDB" id="A0AAQ4P1V2"/>
<dbReference type="InterPro" id="IPR013320">
    <property type="entry name" value="ConA-like_dom_sf"/>
</dbReference>
<dbReference type="GeneTree" id="ENSGT00940000162318"/>
<reference evidence="1 2" key="1">
    <citation type="journal article" date="2021" name="G3 (Bethesda)">
        <title>Improved contiguity of the threespine stickleback genome using long-read sequencing.</title>
        <authorList>
            <person name="Nath S."/>
            <person name="Shaw D.E."/>
            <person name="White M.A."/>
        </authorList>
    </citation>
    <scope>NUCLEOTIDE SEQUENCE [LARGE SCALE GENOMIC DNA]</scope>
    <source>
        <strain evidence="1 2">Lake Benthic</strain>
    </source>
</reference>
<dbReference type="Proteomes" id="UP000007635">
    <property type="component" value="Chromosome XXI"/>
</dbReference>